<evidence type="ECO:0000256" key="1">
    <source>
        <dbReference type="SAM" id="MobiDB-lite"/>
    </source>
</evidence>
<name>A0ABP0T9J3_9BRYO</name>
<reference evidence="2 3" key="1">
    <citation type="submission" date="2024-02" db="EMBL/GenBank/DDBJ databases">
        <authorList>
            <consortium name="ELIXIR-Norway"/>
            <consortium name="Elixir Norway"/>
        </authorList>
    </citation>
    <scope>NUCLEOTIDE SEQUENCE [LARGE SCALE GENOMIC DNA]</scope>
</reference>
<protein>
    <recommendedName>
        <fullName evidence="4">ARM repeat superfamily protein</fullName>
    </recommendedName>
</protein>
<dbReference type="Proteomes" id="UP001497512">
    <property type="component" value="Chromosome 1"/>
</dbReference>
<evidence type="ECO:0008006" key="4">
    <source>
        <dbReference type="Google" id="ProtNLM"/>
    </source>
</evidence>
<dbReference type="PANTHER" id="PTHR47673">
    <property type="entry name" value="ARM REPEAT SUPERFAMILY PROTEIN"/>
    <property type="match status" value="1"/>
</dbReference>
<organism evidence="2 3">
    <name type="scientific">Sphagnum troendelagicum</name>
    <dbReference type="NCBI Taxonomy" id="128251"/>
    <lineage>
        <taxon>Eukaryota</taxon>
        <taxon>Viridiplantae</taxon>
        <taxon>Streptophyta</taxon>
        <taxon>Embryophyta</taxon>
        <taxon>Bryophyta</taxon>
        <taxon>Sphagnophytina</taxon>
        <taxon>Sphagnopsida</taxon>
        <taxon>Sphagnales</taxon>
        <taxon>Sphagnaceae</taxon>
        <taxon>Sphagnum</taxon>
    </lineage>
</organism>
<dbReference type="InterPro" id="IPR011989">
    <property type="entry name" value="ARM-like"/>
</dbReference>
<dbReference type="PANTHER" id="PTHR47673:SF1">
    <property type="entry name" value="ARM REPEAT SUPERFAMILY PROTEIN"/>
    <property type="match status" value="1"/>
</dbReference>
<dbReference type="Gene3D" id="1.25.10.10">
    <property type="entry name" value="Leucine-rich Repeat Variant"/>
    <property type="match status" value="1"/>
</dbReference>
<proteinExistence type="predicted"/>
<feature type="region of interest" description="Disordered" evidence="1">
    <location>
        <begin position="61"/>
        <end position="89"/>
    </location>
</feature>
<evidence type="ECO:0000313" key="3">
    <source>
        <dbReference type="Proteomes" id="UP001497512"/>
    </source>
</evidence>
<feature type="compositionally biased region" description="Low complexity" evidence="1">
    <location>
        <begin position="61"/>
        <end position="83"/>
    </location>
</feature>
<dbReference type="EMBL" id="OZ019893">
    <property type="protein sequence ID" value="CAK9190071.1"/>
    <property type="molecule type" value="Genomic_DNA"/>
</dbReference>
<gene>
    <name evidence="2" type="ORF">CSSPTR1EN2_LOCUS643</name>
</gene>
<keyword evidence="3" id="KW-1185">Reference proteome</keyword>
<sequence>MASGRIAQALLRARVHSRMLGEGCRRSIQQQHRHRTVLQLKQLGGGTRRVGAIPWLRGFSSSASSSSSATTTDGGQAEAAPALDEPEPVQERRGTWVIKGLVLAMLTYIGMNVVPLMGESMVRQSLALVRVKDPFFKRSGASRLSQIATDDTKRKKIVDAGGINALLGMLETAFDDDTRREAVKALASLSPYGGAVEAMHEAGGQFVLKTCAASTSDTDTQECIAILLEKLKQWKANNST</sequence>
<dbReference type="InterPro" id="IPR016024">
    <property type="entry name" value="ARM-type_fold"/>
</dbReference>
<accession>A0ABP0T9J3</accession>
<evidence type="ECO:0000313" key="2">
    <source>
        <dbReference type="EMBL" id="CAK9190071.1"/>
    </source>
</evidence>
<dbReference type="SUPFAM" id="SSF48371">
    <property type="entry name" value="ARM repeat"/>
    <property type="match status" value="1"/>
</dbReference>